<feature type="domain" description="GGDEF" evidence="12">
    <location>
        <begin position="669"/>
        <end position="798"/>
    </location>
</feature>
<feature type="domain" description="CHASE" evidence="11">
    <location>
        <begin position="104"/>
        <end position="250"/>
    </location>
</feature>
<comment type="catalytic activity">
    <reaction evidence="7">
        <text>2 GTP = 3',3'-c-di-GMP + 2 diphosphate</text>
        <dbReference type="Rhea" id="RHEA:24898"/>
        <dbReference type="ChEBI" id="CHEBI:33019"/>
        <dbReference type="ChEBI" id="CHEBI:37565"/>
        <dbReference type="ChEBI" id="CHEBI:58805"/>
        <dbReference type="EC" id="2.7.7.65"/>
    </reaction>
</comment>
<evidence type="ECO:0000313" key="14">
    <source>
        <dbReference type="EMBL" id="RMR53754.1"/>
    </source>
</evidence>
<evidence type="ECO:0000259" key="12">
    <source>
        <dbReference type="PROSITE" id="PS50887"/>
    </source>
</evidence>
<dbReference type="Proteomes" id="UP000278332">
    <property type="component" value="Unassembled WGS sequence"/>
</dbReference>
<dbReference type="Gene3D" id="3.30.450.20">
    <property type="entry name" value="PAS domain"/>
    <property type="match status" value="2"/>
</dbReference>
<keyword evidence="5 8" id="KW-1133">Transmembrane helix</keyword>
<dbReference type="PROSITE" id="PS50112">
    <property type="entry name" value="PAS"/>
    <property type="match status" value="2"/>
</dbReference>
<dbReference type="SMART" id="SM00091">
    <property type="entry name" value="PAS"/>
    <property type="match status" value="2"/>
</dbReference>
<comment type="subcellular location">
    <subcellularLocation>
        <location evidence="2">Cell inner membrane</location>
    </subcellularLocation>
</comment>
<dbReference type="InterPro" id="IPR043128">
    <property type="entry name" value="Rev_trsase/Diguanyl_cyclase"/>
</dbReference>
<evidence type="ECO:0000256" key="7">
    <source>
        <dbReference type="ARBA" id="ARBA00034247"/>
    </source>
</evidence>
<proteinExistence type="predicted"/>
<dbReference type="InterPro" id="IPR050469">
    <property type="entry name" value="Diguanylate_Cyclase"/>
</dbReference>
<dbReference type="Pfam" id="PF03924">
    <property type="entry name" value="CHASE"/>
    <property type="match status" value="1"/>
</dbReference>
<keyword evidence="6 8" id="KW-0472">Membrane</keyword>
<evidence type="ECO:0000313" key="13">
    <source>
        <dbReference type="EMBL" id="GFM92968.1"/>
    </source>
</evidence>
<dbReference type="InterPro" id="IPR006189">
    <property type="entry name" value="CHASE_dom"/>
</dbReference>
<dbReference type="SUPFAM" id="SSF55073">
    <property type="entry name" value="Nucleotide cyclase"/>
    <property type="match status" value="1"/>
</dbReference>
<dbReference type="RefSeq" id="WP_025260543.1">
    <property type="nucleotide sequence ID" value="NZ_BLVX01000003.1"/>
</dbReference>
<evidence type="ECO:0000256" key="3">
    <source>
        <dbReference type="ARBA" id="ARBA00012528"/>
    </source>
</evidence>
<dbReference type="PROSITE" id="PS50113">
    <property type="entry name" value="PAC"/>
    <property type="match status" value="1"/>
</dbReference>
<dbReference type="InterPro" id="IPR042240">
    <property type="entry name" value="CHASE_sf"/>
</dbReference>
<dbReference type="GO" id="GO:0007165">
    <property type="term" value="P:signal transduction"/>
    <property type="evidence" value="ECO:0007669"/>
    <property type="project" value="UniProtKB-ARBA"/>
</dbReference>
<evidence type="ECO:0000256" key="8">
    <source>
        <dbReference type="SAM" id="Phobius"/>
    </source>
</evidence>
<reference evidence="14 15" key="1">
    <citation type="submission" date="2018-08" db="EMBL/GenBank/DDBJ databases">
        <title>Recombination of ecologically and evolutionarily significant loci maintains genetic cohesion in the Pseudomonas syringae species complex.</title>
        <authorList>
            <person name="Dillon M."/>
            <person name="Thakur S."/>
            <person name="Almeida R.N.D."/>
            <person name="Weir B.S."/>
            <person name="Guttman D.S."/>
        </authorList>
    </citation>
    <scope>NUCLEOTIDE SEQUENCE [LARGE SCALE GENOMIC DNA]</scope>
    <source>
        <strain evidence="14 15">ICMP 6917</strain>
    </source>
</reference>
<dbReference type="GO" id="GO:0005886">
    <property type="term" value="C:plasma membrane"/>
    <property type="evidence" value="ECO:0007669"/>
    <property type="project" value="UniProtKB-SubCell"/>
</dbReference>
<dbReference type="InterPro" id="IPR001610">
    <property type="entry name" value="PAC"/>
</dbReference>
<dbReference type="InterPro" id="IPR013767">
    <property type="entry name" value="PAS_fold"/>
</dbReference>
<name>A0A3M4VPS0_PSECI</name>
<evidence type="ECO:0000259" key="11">
    <source>
        <dbReference type="PROSITE" id="PS50839"/>
    </source>
</evidence>
<keyword evidence="16" id="KW-1185">Reference proteome</keyword>
<dbReference type="InterPro" id="IPR000014">
    <property type="entry name" value="PAS"/>
</dbReference>
<dbReference type="NCBIfam" id="TIGR00229">
    <property type="entry name" value="sensory_box"/>
    <property type="match status" value="1"/>
</dbReference>
<dbReference type="GO" id="GO:0052621">
    <property type="term" value="F:diguanylate cyclase activity"/>
    <property type="evidence" value="ECO:0007669"/>
    <property type="project" value="UniProtKB-EC"/>
</dbReference>
<dbReference type="NCBIfam" id="TIGR00254">
    <property type="entry name" value="GGDEF"/>
    <property type="match status" value="1"/>
</dbReference>
<evidence type="ECO:0000256" key="4">
    <source>
        <dbReference type="ARBA" id="ARBA00022692"/>
    </source>
</evidence>
<evidence type="ECO:0000256" key="1">
    <source>
        <dbReference type="ARBA" id="ARBA00001946"/>
    </source>
</evidence>
<dbReference type="CDD" id="cd01949">
    <property type="entry name" value="GGDEF"/>
    <property type="match status" value="1"/>
</dbReference>
<protein>
    <recommendedName>
        <fullName evidence="3">diguanylate cyclase</fullName>
        <ecNumber evidence="3">2.7.7.65</ecNumber>
    </recommendedName>
</protein>
<dbReference type="InterPro" id="IPR013655">
    <property type="entry name" value="PAS_fold_3"/>
</dbReference>
<dbReference type="PROSITE" id="PS50839">
    <property type="entry name" value="CHASE"/>
    <property type="match status" value="1"/>
</dbReference>
<evidence type="ECO:0000313" key="15">
    <source>
        <dbReference type="Proteomes" id="UP000278332"/>
    </source>
</evidence>
<dbReference type="SMART" id="SM01079">
    <property type="entry name" value="CHASE"/>
    <property type="match status" value="1"/>
</dbReference>
<dbReference type="AlphaFoldDB" id="A0A3M4VPS0"/>
<dbReference type="InterPro" id="IPR000700">
    <property type="entry name" value="PAS-assoc_C"/>
</dbReference>
<dbReference type="CDD" id="cd00130">
    <property type="entry name" value="PAS"/>
    <property type="match status" value="1"/>
</dbReference>
<dbReference type="Gene3D" id="3.30.70.270">
    <property type="match status" value="1"/>
</dbReference>
<dbReference type="SUPFAM" id="SSF55785">
    <property type="entry name" value="PYP-like sensor domain (PAS domain)"/>
    <property type="match status" value="2"/>
</dbReference>
<dbReference type="SMART" id="SM00267">
    <property type="entry name" value="GGDEF"/>
    <property type="match status" value="1"/>
</dbReference>
<dbReference type="InterPro" id="IPR029787">
    <property type="entry name" value="Nucleotide_cyclase"/>
</dbReference>
<dbReference type="InterPro" id="IPR035965">
    <property type="entry name" value="PAS-like_dom_sf"/>
</dbReference>
<dbReference type="GO" id="GO:0016301">
    <property type="term" value="F:kinase activity"/>
    <property type="evidence" value="ECO:0007669"/>
    <property type="project" value="UniProtKB-KW"/>
</dbReference>
<evidence type="ECO:0000259" key="10">
    <source>
        <dbReference type="PROSITE" id="PS50113"/>
    </source>
</evidence>
<dbReference type="PANTHER" id="PTHR45138">
    <property type="entry name" value="REGULATORY COMPONENTS OF SENSORY TRANSDUCTION SYSTEM"/>
    <property type="match status" value="1"/>
</dbReference>
<evidence type="ECO:0000256" key="6">
    <source>
        <dbReference type="ARBA" id="ARBA00023136"/>
    </source>
</evidence>
<dbReference type="EC" id="2.7.7.65" evidence="3"/>
<feature type="transmembrane region" description="Helical" evidence="8">
    <location>
        <begin position="20"/>
        <end position="43"/>
    </location>
</feature>
<dbReference type="Pfam" id="PF00990">
    <property type="entry name" value="GGDEF"/>
    <property type="match status" value="1"/>
</dbReference>
<dbReference type="Gene3D" id="3.30.450.350">
    <property type="entry name" value="CHASE domain"/>
    <property type="match status" value="1"/>
</dbReference>
<dbReference type="InterPro" id="IPR000160">
    <property type="entry name" value="GGDEF_dom"/>
</dbReference>
<sequence>MAAKQFRPRILGFISEQASAWLVAALAFAAGAALTVMLALANLELYQRQLRQRFDLLAGERFSRIQERLDGQVKRLDTLRRFFLYSNEITRTEYEGFVGPMLVGTQAYTWTPHVTQVQRATFEESVRQAGVKDFAIRELDGNGVLKTAEVRDEYFPVVFIQTLSKKPPPLGFDVNSEQIRHLSIERSRLRGSIVATPRVDLVSLSKTDTRGVLLMAPVYSPVAAIDAPTPVLRGFVMAIISLDQMMNEGLPSQDNLAMSMLDLSSAGEPDLLYRSAGVAAESDLHLSTLLSMGDRDYLLEVRPTDAFMLSSPPMAGSLALLGGLLSLMLSALLYSLVSQRQRALHMVEQRTRELRQREQQLRVTHGQLRNVLNSATEVAIIATDLNGVITTFNVGAQKMLGYTDEEVLGTFKLKDLHRLSELEAHAKGLSELHGRPITAAQAMFVDATQEGSHPSREWTFLRRDGSTLVVNMLITAVRDDQEQWIGYLAVCLDITEHKRVYEALEARDQLLKKLSSQVPGGIYQYRQDADGSSRFTYASVGMCELFELTEEELLKDAEVLLRRTHPADIVRLRDSIRISAEQSSPWSEEYRIELPRKGLRWVRGAATLERLPDGSVLWHGFISDISDLKRVEQELRALSVTDVLTGAYNRRYFQDRLQSELARINRHGGYLSVIMLDIDHFKRFNDKYGHAVGDSVLQAISKKISQRLRCDDVFCRIGGEEFVVLCPGAQAPQAYQLALGLREALRSKPLDTVGQVTASFGIASWRPGESVDALLLRADSGVYAAKLAGRDRVEPELD</sequence>
<dbReference type="Proteomes" id="UP000614982">
    <property type="component" value="Unassembled WGS sequence"/>
</dbReference>
<evidence type="ECO:0000256" key="2">
    <source>
        <dbReference type="ARBA" id="ARBA00004533"/>
    </source>
</evidence>
<keyword evidence="14" id="KW-0808">Transferase</keyword>
<dbReference type="EMBL" id="BLWA01000007">
    <property type="protein sequence ID" value="GFM92968.1"/>
    <property type="molecule type" value="Genomic_DNA"/>
</dbReference>
<dbReference type="Pfam" id="PF00989">
    <property type="entry name" value="PAS"/>
    <property type="match status" value="1"/>
</dbReference>
<dbReference type="Pfam" id="PF08447">
    <property type="entry name" value="PAS_3"/>
    <property type="match status" value="1"/>
</dbReference>
<dbReference type="EMBL" id="RBRY01000129">
    <property type="protein sequence ID" value="RMR53754.1"/>
    <property type="molecule type" value="Genomic_DNA"/>
</dbReference>
<comment type="caution">
    <text evidence="14">The sequence shown here is derived from an EMBL/GenBank/DDBJ whole genome shotgun (WGS) entry which is preliminary data.</text>
</comment>
<keyword evidence="4 8" id="KW-0812">Transmembrane</keyword>
<dbReference type="SMART" id="SM00086">
    <property type="entry name" value="PAC"/>
    <property type="match status" value="2"/>
</dbReference>
<keyword evidence="14" id="KW-0418">Kinase</keyword>
<feature type="domain" description="PAS" evidence="9">
    <location>
        <begin position="364"/>
        <end position="416"/>
    </location>
</feature>
<comment type="cofactor">
    <cofactor evidence="1">
        <name>Mg(2+)</name>
        <dbReference type="ChEBI" id="CHEBI:18420"/>
    </cofactor>
</comment>
<dbReference type="GeneID" id="93659664"/>
<evidence type="ECO:0000313" key="16">
    <source>
        <dbReference type="Proteomes" id="UP000614982"/>
    </source>
</evidence>
<dbReference type="PANTHER" id="PTHR45138:SF9">
    <property type="entry name" value="DIGUANYLATE CYCLASE DGCM-RELATED"/>
    <property type="match status" value="1"/>
</dbReference>
<dbReference type="OrthoDB" id="9813903at2"/>
<feature type="domain" description="PAS" evidence="9">
    <location>
        <begin position="528"/>
        <end position="583"/>
    </location>
</feature>
<dbReference type="PROSITE" id="PS50887">
    <property type="entry name" value="GGDEF"/>
    <property type="match status" value="1"/>
</dbReference>
<evidence type="ECO:0000259" key="9">
    <source>
        <dbReference type="PROSITE" id="PS50112"/>
    </source>
</evidence>
<evidence type="ECO:0000256" key="5">
    <source>
        <dbReference type="ARBA" id="ARBA00022989"/>
    </source>
</evidence>
<organism evidence="14 15">
    <name type="scientific">Pseudomonas cichorii</name>
    <dbReference type="NCBI Taxonomy" id="36746"/>
    <lineage>
        <taxon>Bacteria</taxon>
        <taxon>Pseudomonadati</taxon>
        <taxon>Pseudomonadota</taxon>
        <taxon>Gammaproteobacteria</taxon>
        <taxon>Pseudomonadales</taxon>
        <taxon>Pseudomonadaceae</taxon>
        <taxon>Pseudomonas</taxon>
    </lineage>
</organism>
<dbReference type="FunFam" id="3.30.70.270:FF:000001">
    <property type="entry name" value="Diguanylate cyclase domain protein"/>
    <property type="match status" value="1"/>
</dbReference>
<reference evidence="13 16" key="2">
    <citation type="submission" date="2020-05" db="EMBL/GenBank/DDBJ databases">
        <title>Genetic diversity of Pseudomonas cichorii.</title>
        <authorList>
            <person name="Tani S."/>
            <person name="Yagi H."/>
            <person name="Hashimoto S."/>
            <person name="Iiyama K."/>
            <person name="Furuya N."/>
        </authorList>
    </citation>
    <scope>NUCLEOTIDE SEQUENCE [LARGE SCALE GENOMIC DNA]</scope>
    <source>
        <strain evidence="13 16">LMG 2162</strain>
    </source>
</reference>
<feature type="domain" description="PAC" evidence="10">
    <location>
        <begin position="454"/>
        <end position="506"/>
    </location>
</feature>
<accession>A0A3M4VPS0</accession>
<gene>
    <name evidence="14" type="ORF">ALP84_02113</name>
    <name evidence="13" type="ORF">PSCICP_29400</name>
</gene>